<dbReference type="AlphaFoldDB" id="A0A0F5K1V0"/>
<proteinExistence type="predicted"/>
<organism evidence="1 2">
    <name type="scientific">Robbsia andropogonis</name>
    <dbReference type="NCBI Taxonomy" id="28092"/>
    <lineage>
        <taxon>Bacteria</taxon>
        <taxon>Pseudomonadati</taxon>
        <taxon>Pseudomonadota</taxon>
        <taxon>Betaproteobacteria</taxon>
        <taxon>Burkholderiales</taxon>
        <taxon>Burkholderiaceae</taxon>
        <taxon>Robbsia</taxon>
    </lineage>
</organism>
<reference evidence="1 2" key="1">
    <citation type="submission" date="2015-03" db="EMBL/GenBank/DDBJ databases">
        <title>Draft Genome Sequence of Burkholderia andropogonis type strain ICMP2807, isolated from Sorghum bicolor.</title>
        <authorList>
            <person name="Lopes-Santos L."/>
            <person name="Castro D.B."/>
            <person name="Ottoboni L.M."/>
            <person name="Park D."/>
            <person name="Weirc B.S."/>
            <person name="Destefano S.A."/>
        </authorList>
    </citation>
    <scope>NUCLEOTIDE SEQUENCE [LARGE SCALE GENOMIC DNA]</scope>
    <source>
        <strain evidence="1 2">ICMP2807</strain>
    </source>
</reference>
<name>A0A0F5K1V0_9BURK</name>
<dbReference type="Proteomes" id="UP000033618">
    <property type="component" value="Unassembled WGS sequence"/>
</dbReference>
<sequence length="88" mass="9803">MKGNYVVVFRDENAEACDPIMAEYGTYQTRLSSTTWMLDSIDDAEELRESILARLGKQATVYVFETSGVAYNTVDSDAGTALRAQFPH</sequence>
<keyword evidence="2" id="KW-1185">Reference proteome</keyword>
<comment type="caution">
    <text evidence="1">The sequence shown here is derived from an EMBL/GenBank/DDBJ whole genome shotgun (WGS) entry which is preliminary data.</text>
</comment>
<dbReference type="EMBL" id="LAQU01000007">
    <property type="protein sequence ID" value="KKB63869.1"/>
    <property type="molecule type" value="Genomic_DNA"/>
</dbReference>
<protein>
    <submittedName>
        <fullName evidence="1">Uncharacterized protein</fullName>
    </submittedName>
</protein>
<dbReference type="PATRIC" id="fig|28092.6.peg.2222"/>
<evidence type="ECO:0000313" key="2">
    <source>
        <dbReference type="Proteomes" id="UP000033618"/>
    </source>
</evidence>
<dbReference type="OrthoDB" id="9013685at2"/>
<gene>
    <name evidence="1" type="ORF">WM40_09455</name>
</gene>
<dbReference type="RefSeq" id="WP_046152734.1">
    <property type="nucleotide sequence ID" value="NZ_CADFGU010000001.1"/>
</dbReference>
<accession>A0A0F5K1V0</accession>
<evidence type="ECO:0000313" key="1">
    <source>
        <dbReference type="EMBL" id="KKB63869.1"/>
    </source>
</evidence>